<dbReference type="SUPFAM" id="SSF51735">
    <property type="entry name" value="NAD(P)-binding Rossmann-fold domains"/>
    <property type="match status" value="1"/>
</dbReference>
<dbReference type="SMART" id="SM00829">
    <property type="entry name" value="PKS_ER"/>
    <property type="match status" value="1"/>
</dbReference>
<reference evidence="2 3" key="1">
    <citation type="submission" date="2018-11" db="EMBL/GenBank/DDBJ databases">
        <title>Genome sequence of Saitozyma podzolica DSM 27192.</title>
        <authorList>
            <person name="Aliyu H."/>
            <person name="Gorte O."/>
            <person name="Ochsenreither K."/>
        </authorList>
    </citation>
    <scope>NUCLEOTIDE SEQUENCE [LARGE SCALE GENOMIC DNA]</scope>
    <source>
        <strain evidence="2 3">DSM 27192</strain>
    </source>
</reference>
<sequence length="396" mass="42159">MTLTLTALSHAATVGTYNKPASHRALLARVSLQGQPAWQLVYSHPVPTLGEGQVLIKTSHVGLNPFDWQCLEYGLGVGPEGKVMGRDGAGVVVGTGIGVHRFSVGDRVWFCANSSLAGAGAFQEYSVHFATEVAHIPRNVSDDEAATLGTGLVTAGVVLFRTLDFPLDSLLGSSTSKKTDAPWILVWGGSGITGVYLIQLASILGYRVICAASPVNHSYVRSLGADVVVDRWGAPSELIESIRTATKDEVLLAIDNVGSATATTCKAVLQGSSRWRERHQFARGDIHSTPGRLVALAGSPREVPDADAVRQVESPRVSFSTTFYNHPQFSERLLDSLTRLLANGRLLPARVKAVTGGLKGIEPGLKELRNGLAPGGYKLVARLADTPYSDTGLRWS</sequence>
<dbReference type="Pfam" id="PF08240">
    <property type="entry name" value="ADH_N"/>
    <property type="match status" value="1"/>
</dbReference>
<dbReference type="InterPro" id="IPR011032">
    <property type="entry name" value="GroES-like_sf"/>
</dbReference>
<evidence type="ECO:0000259" key="1">
    <source>
        <dbReference type="SMART" id="SM00829"/>
    </source>
</evidence>
<dbReference type="Gene3D" id="3.40.50.720">
    <property type="entry name" value="NAD(P)-binding Rossmann-like Domain"/>
    <property type="match status" value="1"/>
</dbReference>
<dbReference type="PANTHER" id="PTHR45348">
    <property type="entry name" value="HYPOTHETICAL OXIDOREDUCTASE (EUROFUNG)"/>
    <property type="match status" value="1"/>
</dbReference>
<dbReference type="InterPro" id="IPR036291">
    <property type="entry name" value="NAD(P)-bd_dom_sf"/>
</dbReference>
<evidence type="ECO:0000313" key="3">
    <source>
        <dbReference type="Proteomes" id="UP000279259"/>
    </source>
</evidence>
<accession>A0A427YPQ1</accession>
<dbReference type="SUPFAM" id="SSF50129">
    <property type="entry name" value="GroES-like"/>
    <property type="match status" value="1"/>
</dbReference>
<keyword evidence="3" id="KW-1185">Reference proteome</keyword>
<dbReference type="AlphaFoldDB" id="A0A427YPQ1"/>
<organism evidence="2 3">
    <name type="scientific">Saitozyma podzolica</name>
    <dbReference type="NCBI Taxonomy" id="1890683"/>
    <lineage>
        <taxon>Eukaryota</taxon>
        <taxon>Fungi</taxon>
        <taxon>Dikarya</taxon>
        <taxon>Basidiomycota</taxon>
        <taxon>Agaricomycotina</taxon>
        <taxon>Tremellomycetes</taxon>
        <taxon>Tremellales</taxon>
        <taxon>Trimorphomycetaceae</taxon>
        <taxon>Saitozyma</taxon>
    </lineage>
</organism>
<comment type="caution">
    <text evidence="2">The sequence shown here is derived from an EMBL/GenBank/DDBJ whole genome shotgun (WGS) entry which is preliminary data.</text>
</comment>
<dbReference type="InterPro" id="IPR020843">
    <property type="entry name" value="ER"/>
</dbReference>
<gene>
    <name evidence="2" type="ORF">EHS25_007402</name>
</gene>
<dbReference type="OrthoDB" id="10257049at2759"/>
<dbReference type="Gene3D" id="3.90.180.10">
    <property type="entry name" value="Medium-chain alcohol dehydrogenases, catalytic domain"/>
    <property type="match status" value="1"/>
</dbReference>
<dbReference type="EMBL" id="RSCD01000004">
    <property type="protein sequence ID" value="RSH93049.1"/>
    <property type="molecule type" value="Genomic_DNA"/>
</dbReference>
<protein>
    <recommendedName>
        <fullName evidence="1">Enoyl reductase (ER) domain-containing protein</fullName>
    </recommendedName>
</protein>
<dbReference type="InterPro" id="IPR047122">
    <property type="entry name" value="Trans-enoyl_RdTase-like"/>
</dbReference>
<proteinExistence type="predicted"/>
<dbReference type="PANTHER" id="PTHR45348:SF2">
    <property type="entry name" value="ZINC-TYPE ALCOHOL DEHYDROGENASE-LIKE PROTEIN C2E1P3.01"/>
    <property type="match status" value="1"/>
</dbReference>
<evidence type="ECO:0000313" key="2">
    <source>
        <dbReference type="EMBL" id="RSH93049.1"/>
    </source>
</evidence>
<feature type="domain" description="Enoyl reductase (ER)" evidence="1">
    <location>
        <begin position="34"/>
        <end position="381"/>
    </location>
</feature>
<dbReference type="GO" id="GO:0016651">
    <property type="term" value="F:oxidoreductase activity, acting on NAD(P)H"/>
    <property type="evidence" value="ECO:0007669"/>
    <property type="project" value="InterPro"/>
</dbReference>
<dbReference type="Proteomes" id="UP000279259">
    <property type="component" value="Unassembled WGS sequence"/>
</dbReference>
<dbReference type="CDD" id="cd08249">
    <property type="entry name" value="enoyl_reductase_like"/>
    <property type="match status" value="1"/>
</dbReference>
<dbReference type="STRING" id="1890683.A0A427YPQ1"/>
<dbReference type="InterPro" id="IPR013154">
    <property type="entry name" value="ADH-like_N"/>
</dbReference>
<name>A0A427YPQ1_9TREE</name>